<keyword evidence="3 6" id="KW-0812">Transmembrane</keyword>
<dbReference type="PANTHER" id="PTHR30028:SF0">
    <property type="entry name" value="PROTEIN ALUMINUM SENSITIVE 3"/>
    <property type="match status" value="1"/>
</dbReference>
<evidence type="ECO:0000313" key="8">
    <source>
        <dbReference type="Proteomes" id="UP001202961"/>
    </source>
</evidence>
<reference evidence="7 8" key="1">
    <citation type="journal article" date="2022" name="Syst. Appl. Microbiol.">
        <title>Rhodopirellula aestuarii sp. nov., a novel member of the genus Rhodopirellula isolated from brackish sediments collected in the Tagus River estuary, Portugal.</title>
        <authorList>
            <person name="Vitorino I.R."/>
            <person name="Klimek D."/>
            <person name="Calusinska M."/>
            <person name="Lobo-da-Cunha A."/>
            <person name="Vasconcelos V."/>
            <person name="Lage O.M."/>
        </authorList>
    </citation>
    <scope>NUCLEOTIDE SEQUENCE [LARGE SCALE GENOMIC DNA]</scope>
    <source>
        <strain evidence="7 8">ICT_H3.1</strain>
    </source>
</reference>
<sequence>MADPISLPRLAIALAPVLGLLIWLVYDGHSVRTSVQGLARMLIQLSLVGYILVFLFKSDQAWVSLATLSVMMLAASAIAIRTSNKRPLRRYAQVLTSVALGGGISLATVIFGVLNVDPWYSPQILIPLAGMTFSNCMNALSLAIERLDGDTDSDPDHAVRVALIPITNSLYAVGVVSIPGMMTGQVLAGVSPLIAARYQIMIMCLIFSSAGLSLLIFMRLQRIERRAKLLASEPTKN</sequence>
<keyword evidence="8" id="KW-1185">Reference proteome</keyword>
<evidence type="ECO:0000256" key="5">
    <source>
        <dbReference type="ARBA" id="ARBA00023136"/>
    </source>
</evidence>
<protein>
    <submittedName>
        <fullName evidence="7">ABC transporter permease</fullName>
    </submittedName>
</protein>
<dbReference type="InterPro" id="IPR005226">
    <property type="entry name" value="UPF0014_fam"/>
</dbReference>
<dbReference type="PANTHER" id="PTHR30028">
    <property type="entry name" value="UPF0014 INNER MEMBRANE PROTEIN YBBM-RELATED"/>
    <property type="match status" value="1"/>
</dbReference>
<evidence type="ECO:0000256" key="4">
    <source>
        <dbReference type="ARBA" id="ARBA00022989"/>
    </source>
</evidence>
<accession>A0ABT0UBF6</accession>
<proteinExistence type="inferred from homology"/>
<evidence type="ECO:0000256" key="1">
    <source>
        <dbReference type="ARBA" id="ARBA00004141"/>
    </source>
</evidence>
<comment type="similarity">
    <text evidence="2">Belongs to the UPF0014 family.</text>
</comment>
<gene>
    <name evidence="7" type="ORF">NB063_27205</name>
</gene>
<feature type="transmembrane region" description="Helical" evidence="6">
    <location>
        <begin position="92"/>
        <end position="112"/>
    </location>
</feature>
<keyword evidence="5 6" id="KW-0472">Membrane</keyword>
<dbReference type="Proteomes" id="UP001202961">
    <property type="component" value="Unassembled WGS sequence"/>
</dbReference>
<dbReference type="RefSeq" id="WP_250932211.1">
    <property type="nucleotide sequence ID" value="NZ_JAMQBK010000083.1"/>
</dbReference>
<evidence type="ECO:0000313" key="7">
    <source>
        <dbReference type="EMBL" id="MCM2374323.1"/>
    </source>
</evidence>
<dbReference type="EMBL" id="JAMQBK010000083">
    <property type="protein sequence ID" value="MCM2374323.1"/>
    <property type="molecule type" value="Genomic_DNA"/>
</dbReference>
<feature type="transmembrane region" description="Helical" evidence="6">
    <location>
        <begin position="38"/>
        <end position="56"/>
    </location>
</feature>
<feature type="transmembrane region" description="Helical" evidence="6">
    <location>
        <begin position="157"/>
        <end position="178"/>
    </location>
</feature>
<evidence type="ECO:0000256" key="2">
    <source>
        <dbReference type="ARBA" id="ARBA00005268"/>
    </source>
</evidence>
<keyword evidence="4 6" id="KW-1133">Transmembrane helix</keyword>
<name>A0ABT0UBF6_9BACT</name>
<evidence type="ECO:0000256" key="3">
    <source>
        <dbReference type="ARBA" id="ARBA00022692"/>
    </source>
</evidence>
<feature type="transmembrane region" description="Helical" evidence="6">
    <location>
        <begin position="62"/>
        <end position="80"/>
    </location>
</feature>
<feature type="transmembrane region" description="Helical" evidence="6">
    <location>
        <begin position="6"/>
        <end position="26"/>
    </location>
</feature>
<organism evidence="7 8">
    <name type="scientific">Aporhodopirellula aestuarii</name>
    <dbReference type="NCBI Taxonomy" id="2950107"/>
    <lineage>
        <taxon>Bacteria</taxon>
        <taxon>Pseudomonadati</taxon>
        <taxon>Planctomycetota</taxon>
        <taxon>Planctomycetia</taxon>
        <taxon>Pirellulales</taxon>
        <taxon>Pirellulaceae</taxon>
        <taxon>Aporhodopirellula</taxon>
    </lineage>
</organism>
<comment type="caution">
    <text evidence="7">The sequence shown here is derived from an EMBL/GenBank/DDBJ whole genome shotgun (WGS) entry which is preliminary data.</text>
</comment>
<feature type="transmembrane region" description="Helical" evidence="6">
    <location>
        <begin position="198"/>
        <end position="218"/>
    </location>
</feature>
<comment type="subcellular location">
    <subcellularLocation>
        <location evidence="1">Membrane</location>
        <topology evidence="1">Multi-pass membrane protein</topology>
    </subcellularLocation>
</comment>
<evidence type="ECO:0000256" key="6">
    <source>
        <dbReference type="SAM" id="Phobius"/>
    </source>
</evidence>
<feature type="transmembrane region" description="Helical" evidence="6">
    <location>
        <begin position="124"/>
        <end position="145"/>
    </location>
</feature>
<dbReference type="Pfam" id="PF03649">
    <property type="entry name" value="UPF0014"/>
    <property type="match status" value="2"/>
</dbReference>